<dbReference type="EMBL" id="AP022614">
    <property type="protein sequence ID" value="BBZ48107.1"/>
    <property type="molecule type" value="Genomic_DNA"/>
</dbReference>
<evidence type="ECO:0000313" key="2">
    <source>
        <dbReference type="Proteomes" id="UP000467105"/>
    </source>
</evidence>
<sequence>MALAWAVEPLAFNVFWPPQFTGTGSGVVVELFALLEFLSLPHPDRTMATLARMLSEAPNRLSLNPVPNRFRGQ</sequence>
<name>A0A7I7Z3D2_9MYCO</name>
<keyword evidence="2" id="KW-1185">Reference proteome</keyword>
<reference evidence="1 2" key="1">
    <citation type="journal article" date="2019" name="Emerg. Microbes Infect.">
        <title>Comprehensive subspecies identification of 175 nontuberculous mycobacteria species based on 7547 genomic profiles.</title>
        <authorList>
            <person name="Matsumoto Y."/>
            <person name="Kinjo T."/>
            <person name="Motooka D."/>
            <person name="Nabeya D."/>
            <person name="Jung N."/>
            <person name="Uechi K."/>
            <person name="Horii T."/>
            <person name="Iida T."/>
            <person name="Fujita J."/>
            <person name="Nakamura S."/>
        </authorList>
    </citation>
    <scope>NUCLEOTIDE SEQUENCE [LARGE SCALE GENOMIC DNA]</scope>
    <source>
        <strain evidence="1 2">JCM 14742</strain>
    </source>
</reference>
<evidence type="ECO:0000313" key="1">
    <source>
        <dbReference type="EMBL" id="BBZ48107.1"/>
    </source>
</evidence>
<dbReference type="Proteomes" id="UP000467105">
    <property type="component" value="Chromosome"/>
</dbReference>
<dbReference type="AlphaFoldDB" id="A0A7I7Z3D2"/>
<protein>
    <submittedName>
        <fullName evidence="1">Uncharacterized protein</fullName>
    </submittedName>
</protein>
<organism evidence="1 2">
    <name type="scientific">Mycobacterium parmense</name>
    <dbReference type="NCBI Taxonomy" id="185642"/>
    <lineage>
        <taxon>Bacteria</taxon>
        <taxon>Bacillati</taxon>
        <taxon>Actinomycetota</taxon>
        <taxon>Actinomycetes</taxon>
        <taxon>Mycobacteriales</taxon>
        <taxon>Mycobacteriaceae</taxon>
        <taxon>Mycobacterium</taxon>
        <taxon>Mycobacterium simiae complex</taxon>
    </lineage>
</organism>
<gene>
    <name evidence="1" type="ORF">MPRM_53880</name>
</gene>
<proteinExistence type="predicted"/>
<accession>A0A7I7Z3D2</accession>